<gene>
    <name evidence="1" type="ORF">KI387_033406</name>
</gene>
<comment type="caution">
    <text evidence="1">The sequence shown here is derived from an EMBL/GenBank/DDBJ whole genome shotgun (WGS) entry which is preliminary data.</text>
</comment>
<proteinExistence type="predicted"/>
<sequence>KRGTMKIQINKLTLADETGESFHTAATGWRTTLLFRRKERGVKVPSNDS</sequence>
<evidence type="ECO:0000313" key="2">
    <source>
        <dbReference type="Proteomes" id="UP000824469"/>
    </source>
</evidence>
<name>A0AA38C1I0_TAXCH</name>
<feature type="non-terminal residue" evidence="1">
    <location>
        <position position="1"/>
    </location>
</feature>
<dbReference type="AlphaFoldDB" id="A0AA38C1I0"/>
<accession>A0AA38C1I0</accession>
<feature type="non-terminal residue" evidence="1">
    <location>
        <position position="49"/>
    </location>
</feature>
<reference evidence="1 2" key="1">
    <citation type="journal article" date="2021" name="Nat. Plants">
        <title>The Taxus genome provides insights into paclitaxel biosynthesis.</title>
        <authorList>
            <person name="Xiong X."/>
            <person name="Gou J."/>
            <person name="Liao Q."/>
            <person name="Li Y."/>
            <person name="Zhou Q."/>
            <person name="Bi G."/>
            <person name="Li C."/>
            <person name="Du R."/>
            <person name="Wang X."/>
            <person name="Sun T."/>
            <person name="Guo L."/>
            <person name="Liang H."/>
            <person name="Lu P."/>
            <person name="Wu Y."/>
            <person name="Zhang Z."/>
            <person name="Ro D.K."/>
            <person name="Shang Y."/>
            <person name="Huang S."/>
            <person name="Yan J."/>
        </authorList>
    </citation>
    <scope>NUCLEOTIDE SEQUENCE [LARGE SCALE GENOMIC DNA]</scope>
    <source>
        <strain evidence="1">Ta-2019</strain>
    </source>
</reference>
<dbReference type="Proteomes" id="UP000824469">
    <property type="component" value="Unassembled WGS sequence"/>
</dbReference>
<evidence type="ECO:0000313" key="1">
    <source>
        <dbReference type="EMBL" id="KAH9289289.1"/>
    </source>
</evidence>
<protein>
    <submittedName>
        <fullName evidence="1">Uncharacterized protein</fullName>
    </submittedName>
</protein>
<organism evidence="1 2">
    <name type="scientific">Taxus chinensis</name>
    <name type="common">Chinese yew</name>
    <name type="synonym">Taxus wallichiana var. chinensis</name>
    <dbReference type="NCBI Taxonomy" id="29808"/>
    <lineage>
        <taxon>Eukaryota</taxon>
        <taxon>Viridiplantae</taxon>
        <taxon>Streptophyta</taxon>
        <taxon>Embryophyta</taxon>
        <taxon>Tracheophyta</taxon>
        <taxon>Spermatophyta</taxon>
        <taxon>Pinopsida</taxon>
        <taxon>Pinidae</taxon>
        <taxon>Conifers II</taxon>
        <taxon>Cupressales</taxon>
        <taxon>Taxaceae</taxon>
        <taxon>Taxus</taxon>
    </lineage>
</organism>
<dbReference type="EMBL" id="JAHRHJ020003813">
    <property type="protein sequence ID" value="KAH9289289.1"/>
    <property type="molecule type" value="Genomic_DNA"/>
</dbReference>
<keyword evidence="2" id="KW-1185">Reference proteome</keyword>